<dbReference type="InterPro" id="IPR006680">
    <property type="entry name" value="Amidohydro-rel"/>
</dbReference>
<evidence type="ECO:0000256" key="3">
    <source>
        <dbReference type="ARBA" id="ARBA00006745"/>
    </source>
</evidence>
<comment type="caution">
    <text evidence="13">The sequence shown here is derived from an EMBL/GenBank/DDBJ whole genome shotgun (WGS) entry which is preliminary data.</text>
</comment>
<evidence type="ECO:0000313" key="13">
    <source>
        <dbReference type="EMBL" id="KKA28461.1"/>
    </source>
</evidence>
<dbReference type="InterPro" id="IPR011059">
    <property type="entry name" value="Metal-dep_hydrolase_composite"/>
</dbReference>
<comment type="cofactor">
    <cofactor evidence="1">
        <name>Zn(2+)</name>
        <dbReference type="ChEBI" id="CHEBI:29105"/>
    </cofactor>
</comment>
<comment type="function">
    <text evidence="9">Catalyzes the hydrolytic deamination of guanine, producing xanthine and ammonia.</text>
</comment>
<dbReference type="Gene3D" id="2.30.40.10">
    <property type="entry name" value="Urease, subunit C, domain 1"/>
    <property type="match status" value="1"/>
</dbReference>
<reference evidence="13 14" key="1">
    <citation type="submission" date="2015-03" db="EMBL/GenBank/DDBJ databases">
        <authorList>
            <person name="Radwan O."/>
            <person name="Al-Naeli F.A."/>
            <person name="Rendon G.A."/>
            <person name="Fields C."/>
        </authorList>
    </citation>
    <scope>NUCLEOTIDE SEQUENCE [LARGE SCALE GENOMIC DNA]</scope>
    <source>
        <strain evidence="13">CR-DP1</strain>
    </source>
</reference>
<dbReference type="GO" id="GO:0006147">
    <property type="term" value="P:guanine catabolic process"/>
    <property type="evidence" value="ECO:0007669"/>
    <property type="project" value="UniProtKB-UniPathway"/>
</dbReference>
<evidence type="ECO:0000256" key="10">
    <source>
        <dbReference type="ARBA" id="ARBA00069860"/>
    </source>
</evidence>
<dbReference type="Pfam" id="PF20055">
    <property type="entry name" value="DUF6454"/>
    <property type="match status" value="1"/>
</dbReference>
<keyword evidence="7" id="KW-0862">Zinc</keyword>
<dbReference type="FunFam" id="3.20.20.140:FF:000022">
    <property type="entry name" value="Guanine deaminase"/>
    <property type="match status" value="1"/>
</dbReference>
<dbReference type="EMBL" id="LAEV01001306">
    <property type="protein sequence ID" value="KKA28461.1"/>
    <property type="molecule type" value="Genomic_DNA"/>
</dbReference>
<keyword evidence="6" id="KW-0378">Hydrolase</keyword>
<dbReference type="SUPFAM" id="SSF51556">
    <property type="entry name" value="Metallo-dependent hydrolases"/>
    <property type="match status" value="1"/>
</dbReference>
<sequence length="807" mass="88741">MGSEFQAFRGAIITPRPGSSLTIDLHEEALLVVHNGRIIAFYPTPASVPPSFSPPAPVHVLQPGEFLIPGFVDTHNHAPQWPMRGIGQGLHILDWLDQVTFPFEARFANADYAARSYADTVDDFLRQGITTASYYGSRHMPATKLLAETCLEKGQRALVGKCNMDRNAPDYIVEESAETSLEETKECIQHIRNLPGCADAATALVRPVVTPRFAICCTPELLTGLGDLVKQDDTLYMQTHFNEAQQEVDFTTHLFPQFNGSEADLYEHYNLLNSRSILAHCTVMADYEKKRIGELGCGVAHCPISNMTVGGGFMVAPVREYLDAGINVGLGTDSGGGWASQMLMVIRQAMIAANAQEVFSHGKNKALSIDEVFYLATMGGAKVVGLDKTVGSFEVGKEFDAVWVTTTPSLKTAMTPREDDDSLRRVFEKYVMTGDDRNMPWQPVAPPRRSSPAMYILPAMILSLLFFVIVSKPNLASDALKEIGLPLPFKQGLNITIYRNETFAPVPLPKSHAQTADIEQLIRQVESLSRTTRWTSIANISFEGETFEPEGLVRLGNDRFVVSAGEYIAPRQKDEHGNYTSVGAGFAHLMVFDGKGRRIADASISVPGSTEYHIGGIDYDGTYLWGTIGEYRPDSSSYVFRASPYVLEPEILVHHADHLGAIVHDTVANEVTCLTWGGRKALAFKVNEQTAGAKSKAAAHLVREKNNWSYFVDYQDCKWLGRPAGSDESVMLCSGVARLNDGYVLGGLALVDVETLEPIVEVPITLASSKDTRITMNPMEVALVDGKLRLYWLPDQHDSTLYVYEAA</sequence>
<dbReference type="GO" id="GO:0008270">
    <property type="term" value="F:zinc ion binding"/>
    <property type="evidence" value="ECO:0007669"/>
    <property type="project" value="TreeGrafter"/>
</dbReference>
<comment type="similarity">
    <text evidence="3">Belongs to the metallo-dependent hydrolases superfamily. ATZ/TRZ family.</text>
</comment>
<dbReference type="InterPro" id="IPR046312">
    <property type="entry name" value="DUF6454"/>
</dbReference>
<dbReference type="Pfam" id="PF01979">
    <property type="entry name" value="Amidohydro_1"/>
    <property type="match status" value="1"/>
</dbReference>
<dbReference type="OrthoDB" id="194468at2759"/>
<dbReference type="AlphaFoldDB" id="A0A0F4ZEC0"/>
<dbReference type="InterPro" id="IPR032466">
    <property type="entry name" value="Metal_Hydrolase"/>
</dbReference>
<accession>A0A0F4ZEC0</accession>
<dbReference type="PANTHER" id="PTHR11271">
    <property type="entry name" value="GUANINE DEAMINASE"/>
    <property type="match status" value="1"/>
</dbReference>
<organism evidence="13 14">
    <name type="scientific">Thielaviopsis punctulata</name>
    <dbReference type="NCBI Taxonomy" id="72032"/>
    <lineage>
        <taxon>Eukaryota</taxon>
        <taxon>Fungi</taxon>
        <taxon>Dikarya</taxon>
        <taxon>Ascomycota</taxon>
        <taxon>Pezizomycotina</taxon>
        <taxon>Sordariomycetes</taxon>
        <taxon>Hypocreomycetidae</taxon>
        <taxon>Microascales</taxon>
        <taxon>Ceratocystidaceae</taxon>
        <taxon>Thielaviopsis</taxon>
    </lineage>
</organism>
<dbReference type="InterPro" id="IPR051607">
    <property type="entry name" value="Metallo-dep_hydrolases"/>
</dbReference>
<comment type="pathway">
    <text evidence="2">Purine metabolism; guanine degradation; xanthine from guanine: step 1/1.</text>
</comment>
<evidence type="ECO:0000259" key="12">
    <source>
        <dbReference type="Pfam" id="PF01979"/>
    </source>
</evidence>
<keyword evidence="14" id="KW-1185">Reference proteome</keyword>
<evidence type="ECO:0000256" key="9">
    <source>
        <dbReference type="ARBA" id="ARBA00056079"/>
    </source>
</evidence>
<dbReference type="EC" id="3.5.4.3" evidence="4"/>
<dbReference type="Proteomes" id="UP000033483">
    <property type="component" value="Unassembled WGS sequence"/>
</dbReference>
<evidence type="ECO:0000256" key="1">
    <source>
        <dbReference type="ARBA" id="ARBA00001947"/>
    </source>
</evidence>
<comment type="catalytic activity">
    <reaction evidence="8">
        <text>guanine + H2O + H(+) = xanthine + NH4(+)</text>
        <dbReference type="Rhea" id="RHEA:14665"/>
        <dbReference type="ChEBI" id="CHEBI:15377"/>
        <dbReference type="ChEBI" id="CHEBI:15378"/>
        <dbReference type="ChEBI" id="CHEBI:16235"/>
        <dbReference type="ChEBI" id="CHEBI:17712"/>
        <dbReference type="ChEBI" id="CHEBI:28938"/>
        <dbReference type="EC" id="3.5.4.3"/>
    </reaction>
</comment>
<evidence type="ECO:0000313" key="14">
    <source>
        <dbReference type="Proteomes" id="UP000033483"/>
    </source>
</evidence>
<dbReference type="Gene3D" id="3.20.20.140">
    <property type="entry name" value="Metal-dependent hydrolases"/>
    <property type="match status" value="1"/>
</dbReference>
<evidence type="ECO:0000256" key="11">
    <source>
        <dbReference type="ARBA" id="ARBA00083147"/>
    </source>
</evidence>
<evidence type="ECO:0000256" key="6">
    <source>
        <dbReference type="ARBA" id="ARBA00022801"/>
    </source>
</evidence>
<evidence type="ECO:0000256" key="5">
    <source>
        <dbReference type="ARBA" id="ARBA00022723"/>
    </source>
</evidence>
<keyword evidence="5" id="KW-0479">Metal-binding</keyword>
<dbReference type="GO" id="GO:0005829">
    <property type="term" value="C:cytosol"/>
    <property type="evidence" value="ECO:0007669"/>
    <property type="project" value="TreeGrafter"/>
</dbReference>
<protein>
    <recommendedName>
        <fullName evidence="10">Probable guanine deaminase</fullName>
        <ecNumber evidence="4">3.5.4.3</ecNumber>
    </recommendedName>
    <alternativeName>
        <fullName evidence="11">Guanine aminohydrolase</fullName>
    </alternativeName>
</protein>
<evidence type="ECO:0000256" key="2">
    <source>
        <dbReference type="ARBA" id="ARBA00004984"/>
    </source>
</evidence>
<evidence type="ECO:0000256" key="8">
    <source>
        <dbReference type="ARBA" id="ARBA00051148"/>
    </source>
</evidence>
<evidence type="ECO:0000256" key="7">
    <source>
        <dbReference type="ARBA" id="ARBA00022833"/>
    </source>
</evidence>
<evidence type="ECO:0000256" key="4">
    <source>
        <dbReference type="ARBA" id="ARBA00012781"/>
    </source>
</evidence>
<gene>
    <name evidence="13" type="ORF">TD95_002574</name>
</gene>
<dbReference type="UniPathway" id="UPA00603">
    <property type="reaction ID" value="UER00660"/>
</dbReference>
<dbReference type="GO" id="GO:0008892">
    <property type="term" value="F:guanine deaminase activity"/>
    <property type="evidence" value="ECO:0007669"/>
    <property type="project" value="UniProtKB-EC"/>
</dbReference>
<name>A0A0F4ZEC0_9PEZI</name>
<proteinExistence type="inferred from homology"/>
<dbReference type="PANTHER" id="PTHR11271:SF49">
    <property type="entry name" value="GUANINE DEAMINASE"/>
    <property type="match status" value="1"/>
</dbReference>
<feature type="domain" description="Amidohydrolase-related" evidence="12">
    <location>
        <begin position="66"/>
        <end position="411"/>
    </location>
</feature>